<dbReference type="Gene3D" id="1.10.287.410">
    <property type="match status" value="1"/>
</dbReference>
<keyword evidence="4" id="KW-0732">Signal</keyword>
<dbReference type="PANTHER" id="PTHR11802">
    <property type="entry name" value="SERINE PROTEASE FAMILY S10 SERINE CARBOXYPEPTIDASE"/>
    <property type="match status" value="1"/>
</dbReference>
<proteinExistence type="inferred from homology"/>
<keyword evidence="5 7" id="KW-0378">Hydrolase</keyword>
<comment type="caution">
    <text evidence="8">The sequence shown here is derived from an EMBL/GenBank/DDBJ whole genome shotgun (WGS) entry which is preliminary data.</text>
</comment>
<dbReference type="SUPFAM" id="SSF53474">
    <property type="entry name" value="alpha/beta-Hydrolases"/>
    <property type="match status" value="1"/>
</dbReference>
<dbReference type="EC" id="3.4.16.-" evidence="7"/>
<evidence type="ECO:0000256" key="3">
    <source>
        <dbReference type="ARBA" id="ARBA00022670"/>
    </source>
</evidence>
<keyword evidence="2 7" id="KW-0121">Carboxypeptidase</keyword>
<evidence type="ECO:0000256" key="1">
    <source>
        <dbReference type="ARBA" id="ARBA00009431"/>
    </source>
</evidence>
<keyword evidence="3 7" id="KW-0645">Protease</keyword>
<dbReference type="EMBL" id="JBBJBU010000016">
    <property type="protein sequence ID" value="KAK7202677.1"/>
    <property type="molecule type" value="Genomic_DNA"/>
</dbReference>
<comment type="similarity">
    <text evidence="1 7">Belongs to the peptidase S10 family.</text>
</comment>
<dbReference type="RefSeq" id="XP_064765710.1">
    <property type="nucleotide sequence ID" value="XM_064913783.1"/>
</dbReference>
<dbReference type="Gene3D" id="3.40.50.1820">
    <property type="entry name" value="alpha/beta hydrolase"/>
    <property type="match status" value="1"/>
</dbReference>
<accession>A0ABR1EYR3</accession>
<keyword evidence="9" id="KW-1185">Reference proteome</keyword>
<dbReference type="Pfam" id="PF00450">
    <property type="entry name" value="Peptidase_S10"/>
    <property type="match status" value="1"/>
</dbReference>
<evidence type="ECO:0000313" key="8">
    <source>
        <dbReference type="EMBL" id="KAK7202677.1"/>
    </source>
</evidence>
<evidence type="ECO:0000256" key="5">
    <source>
        <dbReference type="ARBA" id="ARBA00022801"/>
    </source>
</evidence>
<sequence length="361" mass="40180">MTGLFFELGPSSVDSQGKLVYNPNAWNQNASVIFLDQPVNVGYSYSSQSVSSTVAAGKDVYALLTLFFKQFPEYAKLPFHIAGESYAGHYIPVFAAEILSHKERNFDLTSVMIGNGLTDGLTQYKYYEPMACGKGGAESVLSEEECLKMEASYPRCANMIENCYNTESVWTCVPASIYCNNAMMGPYQKTGKNVYDIRTTCEDTENLCYPQMGWISKYLNDAAVKAAVGAEVDLFESCNFDINRNFLFNGDWMKPYHYAVPHILASGVPVLIYAGDKDFICNWLGNQAWTNALEWEGAKDFQSAPTKDWVLGDKVVGTVQNSGNFTFLRVFEAGHMTPFDQPEAAGDMVLQWIHGNFGYAK</sequence>
<gene>
    <name evidence="8" type="ORF">BZA70DRAFT_285725</name>
</gene>
<dbReference type="InterPro" id="IPR029058">
    <property type="entry name" value="AB_hydrolase_fold"/>
</dbReference>
<evidence type="ECO:0000256" key="6">
    <source>
        <dbReference type="ARBA" id="ARBA00023180"/>
    </source>
</evidence>
<dbReference type="PRINTS" id="PR00724">
    <property type="entry name" value="CRBOXYPTASEC"/>
</dbReference>
<evidence type="ECO:0000256" key="4">
    <source>
        <dbReference type="ARBA" id="ARBA00022729"/>
    </source>
</evidence>
<dbReference type="GeneID" id="90039295"/>
<evidence type="ECO:0000256" key="7">
    <source>
        <dbReference type="RuleBase" id="RU361156"/>
    </source>
</evidence>
<name>A0ABR1EYR3_9ASCO</name>
<dbReference type="PANTHER" id="PTHR11802:SF113">
    <property type="entry name" value="SERINE CARBOXYPEPTIDASE CTSA-4.1"/>
    <property type="match status" value="1"/>
</dbReference>
<protein>
    <recommendedName>
        <fullName evidence="7">Carboxypeptidase</fullName>
        <ecNumber evidence="7">3.4.16.-</ecNumber>
    </recommendedName>
</protein>
<keyword evidence="6" id="KW-0325">Glycoprotein</keyword>
<dbReference type="InterPro" id="IPR018202">
    <property type="entry name" value="Ser_caboxypep_ser_AS"/>
</dbReference>
<reference evidence="8 9" key="1">
    <citation type="submission" date="2024-03" db="EMBL/GenBank/DDBJ databases">
        <title>Genome-scale model development and genomic sequencing of the oleaginous clade Lipomyces.</title>
        <authorList>
            <consortium name="Lawrence Berkeley National Laboratory"/>
            <person name="Czajka J.J."/>
            <person name="Han Y."/>
            <person name="Kim J."/>
            <person name="Mondo S.J."/>
            <person name="Hofstad B.A."/>
            <person name="Robles A."/>
            <person name="Haridas S."/>
            <person name="Riley R."/>
            <person name="LaButti K."/>
            <person name="Pangilinan J."/>
            <person name="Andreopoulos W."/>
            <person name="Lipzen A."/>
            <person name="Yan J."/>
            <person name="Wang M."/>
            <person name="Ng V."/>
            <person name="Grigoriev I.V."/>
            <person name="Spatafora J.W."/>
            <person name="Magnuson J.K."/>
            <person name="Baker S.E."/>
            <person name="Pomraning K.R."/>
        </authorList>
    </citation>
    <scope>NUCLEOTIDE SEQUENCE [LARGE SCALE GENOMIC DNA]</scope>
    <source>
        <strain evidence="8 9">Phaff 52-87</strain>
    </source>
</reference>
<dbReference type="InterPro" id="IPR001563">
    <property type="entry name" value="Peptidase_S10"/>
</dbReference>
<organism evidence="8 9">
    <name type="scientific">Myxozyma melibiosi</name>
    <dbReference type="NCBI Taxonomy" id="54550"/>
    <lineage>
        <taxon>Eukaryota</taxon>
        <taxon>Fungi</taxon>
        <taxon>Dikarya</taxon>
        <taxon>Ascomycota</taxon>
        <taxon>Saccharomycotina</taxon>
        <taxon>Lipomycetes</taxon>
        <taxon>Lipomycetales</taxon>
        <taxon>Lipomycetaceae</taxon>
        <taxon>Myxozyma</taxon>
    </lineage>
</organism>
<evidence type="ECO:0000256" key="2">
    <source>
        <dbReference type="ARBA" id="ARBA00022645"/>
    </source>
</evidence>
<dbReference type="PROSITE" id="PS00131">
    <property type="entry name" value="CARBOXYPEPT_SER_SER"/>
    <property type="match status" value="1"/>
</dbReference>
<evidence type="ECO:0000313" key="9">
    <source>
        <dbReference type="Proteomes" id="UP001498771"/>
    </source>
</evidence>
<dbReference type="Proteomes" id="UP001498771">
    <property type="component" value="Unassembled WGS sequence"/>
</dbReference>